<dbReference type="Proteomes" id="UP001066276">
    <property type="component" value="Chromosome 3_1"/>
</dbReference>
<sequence>MCRDTGKRKGRLPCWSSLLRVVNGHPCLRVSRDVSQMLRDPPGRGQLAAPAYSVSMWGHSRPSWVVHAGRRPTWGRPPRQWGHGTSTRKNDGETCNARGPPTGQEAPRIWRRGTSTMKAERSPRSTQVVSGPVGVPR</sequence>
<keyword evidence="3" id="KW-1185">Reference proteome</keyword>
<feature type="region of interest" description="Disordered" evidence="1">
    <location>
        <begin position="68"/>
        <end position="137"/>
    </location>
</feature>
<name>A0AAV7UGF8_PLEWA</name>
<comment type="caution">
    <text evidence="2">The sequence shown here is derived from an EMBL/GenBank/DDBJ whole genome shotgun (WGS) entry which is preliminary data.</text>
</comment>
<evidence type="ECO:0000313" key="2">
    <source>
        <dbReference type="EMBL" id="KAJ1187992.1"/>
    </source>
</evidence>
<reference evidence="2" key="1">
    <citation type="journal article" date="2022" name="bioRxiv">
        <title>Sequencing and chromosome-scale assembly of the giantPleurodeles waltlgenome.</title>
        <authorList>
            <person name="Brown T."/>
            <person name="Elewa A."/>
            <person name="Iarovenko S."/>
            <person name="Subramanian E."/>
            <person name="Araus A.J."/>
            <person name="Petzold A."/>
            <person name="Susuki M."/>
            <person name="Suzuki K.-i.T."/>
            <person name="Hayashi T."/>
            <person name="Toyoda A."/>
            <person name="Oliveira C."/>
            <person name="Osipova E."/>
            <person name="Leigh N.D."/>
            <person name="Simon A."/>
            <person name="Yun M.H."/>
        </authorList>
    </citation>
    <scope>NUCLEOTIDE SEQUENCE</scope>
    <source>
        <strain evidence="2">20211129_DDA</strain>
        <tissue evidence="2">Liver</tissue>
    </source>
</reference>
<protein>
    <submittedName>
        <fullName evidence="2">Uncharacterized protein</fullName>
    </submittedName>
</protein>
<organism evidence="2 3">
    <name type="scientific">Pleurodeles waltl</name>
    <name type="common">Iberian ribbed newt</name>
    <dbReference type="NCBI Taxonomy" id="8319"/>
    <lineage>
        <taxon>Eukaryota</taxon>
        <taxon>Metazoa</taxon>
        <taxon>Chordata</taxon>
        <taxon>Craniata</taxon>
        <taxon>Vertebrata</taxon>
        <taxon>Euteleostomi</taxon>
        <taxon>Amphibia</taxon>
        <taxon>Batrachia</taxon>
        <taxon>Caudata</taxon>
        <taxon>Salamandroidea</taxon>
        <taxon>Salamandridae</taxon>
        <taxon>Pleurodelinae</taxon>
        <taxon>Pleurodeles</taxon>
    </lineage>
</organism>
<evidence type="ECO:0000313" key="3">
    <source>
        <dbReference type="Proteomes" id="UP001066276"/>
    </source>
</evidence>
<evidence type="ECO:0000256" key="1">
    <source>
        <dbReference type="SAM" id="MobiDB-lite"/>
    </source>
</evidence>
<dbReference type="EMBL" id="JANPWB010000005">
    <property type="protein sequence ID" value="KAJ1187992.1"/>
    <property type="molecule type" value="Genomic_DNA"/>
</dbReference>
<gene>
    <name evidence="2" type="ORF">NDU88_004757</name>
</gene>
<proteinExistence type="predicted"/>
<accession>A0AAV7UGF8</accession>
<dbReference type="AlphaFoldDB" id="A0AAV7UGF8"/>